<sequence>MAPRFIEHVIEVHGGGGRSVPTLLADDDVPDTGSGGGLVLGDGTTLPEKRATTGEDGVVEFSFDVVAEADRLQARHGEKPNFH</sequence>
<feature type="region of interest" description="Disordered" evidence="1">
    <location>
        <begin position="27"/>
        <end position="50"/>
    </location>
</feature>
<protein>
    <submittedName>
        <fullName evidence="2">Uncharacterized protein</fullName>
    </submittedName>
</protein>
<gene>
    <name evidence="2" type="ORF">PU560_08050</name>
</gene>
<dbReference type="Proteomes" id="UP001165561">
    <property type="component" value="Unassembled WGS sequence"/>
</dbReference>
<accession>A0ABT5TWJ9</accession>
<evidence type="ECO:0000313" key="2">
    <source>
        <dbReference type="EMBL" id="MDD9206420.1"/>
    </source>
</evidence>
<organism evidence="2 3">
    <name type="scientific">Georgenia halotolerans</name>
    <dbReference type="NCBI Taxonomy" id="3028317"/>
    <lineage>
        <taxon>Bacteria</taxon>
        <taxon>Bacillati</taxon>
        <taxon>Actinomycetota</taxon>
        <taxon>Actinomycetes</taxon>
        <taxon>Micrococcales</taxon>
        <taxon>Bogoriellaceae</taxon>
        <taxon>Georgenia</taxon>
    </lineage>
</organism>
<evidence type="ECO:0000256" key="1">
    <source>
        <dbReference type="SAM" id="MobiDB-lite"/>
    </source>
</evidence>
<reference evidence="2" key="1">
    <citation type="submission" date="2023-02" db="EMBL/GenBank/DDBJ databases">
        <title>Georgenia sp.10Sc9-8, isolated from a soil sample collected from the Taklamakan desert.</title>
        <authorList>
            <person name="Liu S."/>
        </authorList>
    </citation>
    <scope>NUCLEOTIDE SEQUENCE</scope>
    <source>
        <strain evidence="2">10Sc9-8</strain>
    </source>
</reference>
<name>A0ABT5TWJ9_9MICO</name>
<dbReference type="EMBL" id="JARACI010000878">
    <property type="protein sequence ID" value="MDD9206420.1"/>
    <property type="molecule type" value="Genomic_DNA"/>
</dbReference>
<evidence type="ECO:0000313" key="3">
    <source>
        <dbReference type="Proteomes" id="UP001165561"/>
    </source>
</evidence>
<proteinExistence type="predicted"/>
<keyword evidence="3" id="KW-1185">Reference proteome</keyword>
<feature type="non-terminal residue" evidence="2">
    <location>
        <position position="83"/>
    </location>
</feature>
<comment type="caution">
    <text evidence="2">The sequence shown here is derived from an EMBL/GenBank/DDBJ whole genome shotgun (WGS) entry which is preliminary data.</text>
</comment>